<organism evidence="2 3">
    <name type="scientific">Sporomusa termitida</name>
    <dbReference type="NCBI Taxonomy" id="2377"/>
    <lineage>
        <taxon>Bacteria</taxon>
        <taxon>Bacillati</taxon>
        <taxon>Bacillota</taxon>
        <taxon>Negativicutes</taxon>
        <taxon>Selenomonadales</taxon>
        <taxon>Sporomusaceae</taxon>
        <taxon>Sporomusa</taxon>
    </lineage>
</organism>
<dbReference type="Proteomes" id="UP000320776">
    <property type="component" value="Chromosome"/>
</dbReference>
<evidence type="ECO:0000256" key="1">
    <source>
        <dbReference type="SAM" id="MobiDB-lite"/>
    </source>
</evidence>
<dbReference type="AlphaFoldDB" id="A0A517DX01"/>
<keyword evidence="3" id="KW-1185">Reference proteome</keyword>
<protein>
    <submittedName>
        <fullName evidence="2">Uncharacterized protein</fullName>
    </submittedName>
</protein>
<evidence type="ECO:0000313" key="2">
    <source>
        <dbReference type="EMBL" id="QDR81885.1"/>
    </source>
</evidence>
<gene>
    <name evidence="2" type="ORF">SPTER_33040</name>
</gene>
<accession>A0A517DX01</accession>
<name>A0A517DX01_9FIRM</name>
<feature type="region of interest" description="Disordered" evidence="1">
    <location>
        <begin position="60"/>
        <end position="79"/>
    </location>
</feature>
<evidence type="ECO:0000313" key="3">
    <source>
        <dbReference type="Proteomes" id="UP000320776"/>
    </source>
</evidence>
<sequence length="79" mass="8856">MPKGYLIRCSSCGYLYQCETELMECLNHKVCEHCGSSDIEVIQQDEGRFGCTSRLNTHVTNTASQVDHPQPVPTSPPRQ</sequence>
<dbReference type="EMBL" id="CP036259">
    <property type="protein sequence ID" value="QDR81885.1"/>
    <property type="molecule type" value="Genomic_DNA"/>
</dbReference>
<dbReference type="OrthoDB" id="1683533at2"/>
<proteinExistence type="predicted"/>
<dbReference type="KEGG" id="sted:SPTER_33040"/>
<reference evidence="2 3" key="1">
    <citation type="submission" date="2019-02" db="EMBL/GenBank/DDBJ databases">
        <title>Closed genome of Sporomusa termitida DSM 4440.</title>
        <authorList>
            <person name="Poehlein A."/>
            <person name="Daniel R."/>
        </authorList>
    </citation>
    <scope>NUCLEOTIDE SEQUENCE [LARGE SCALE GENOMIC DNA]</scope>
    <source>
        <strain evidence="2 3">DSM 4440</strain>
    </source>
</reference>
<feature type="compositionally biased region" description="Pro residues" evidence="1">
    <location>
        <begin position="70"/>
        <end position="79"/>
    </location>
</feature>
<dbReference type="RefSeq" id="WP_144351319.1">
    <property type="nucleotide sequence ID" value="NZ_CP036259.1"/>
</dbReference>